<comment type="caution">
    <text evidence="2">The sequence shown here is derived from an EMBL/GenBank/DDBJ whole genome shotgun (WGS) entry which is preliminary data.</text>
</comment>
<evidence type="ECO:0000259" key="1">
    <source>
        <dbReference type="PROSITE" id="PS51186"/>
    </source>
</evidence>
<name>A0A1S8CYL3_9GAMM</name>
<dbReference type="AlphaFoldDB" id="A0A1S8CYL3"/>
<dbReference type="EMBL" id="MLCN01000001">
    <property type="protein sequence ID" value="ONG42282.1"/>
    <property type="molecule type" value="Genomic_DNA"/>
</dbReference>
<dbReference type="OrthoDB" id="9789605at2"/>
<sequence>MQIIAATPDMQGNIADLMYSAGPELYDFIYKTTKHRAQDFIQFEFESGKGFCGYRNVTVAMVDGKVIATGCFFDGRIYPKLTLATLKNIFRFYGPLNVWPILLRLKHVESVMQQPKKTELYLSNFGVEPVLRSTGIGKAMLEHKIAEARQQQYRIFSLDVADSNPRAQALYERMGLRAGLLKKFSGKRSGIKVPNAIKMELVL</sequence>
<feature type="domain" description="N-acetyltransferase" evidence="1">
    <location>
        <begin position="12"/>
        <end position="203"/>
    </location>
</feature>
<protein>
    <recommendedName>
        <fullName evidence="1">N-acetyltransferase domain-containing protein</fullName>
    </recommendedName>
</protein>
<dbReference type="SUPFAM" id="SSF55729">
    <property type="entry name" value="Acyl-CoA N-acyltransferases (Nat)"/>
    <property type="match status" value="1"/>
</dbReference>
<dbReference type="InterPro" id="IPR000182">
    <property type="entry name" value="GNAT_dom"/>
</dbReference>
<dbReference type="Proteomes" id="UP000192132">
    <property type="component" value="Unassembled WGS sequence"/>
</dbReference>
<dbReference type="PANTHER" id="PTHR43617:SF20">
    <property type="entry name" value="N-ALPHA-ACETYLTRANSFERASE RIMI"/>
    <property type="match status" value="1"/>
</dbReference>
<dbReference type="Pfam" id="PF00583">
    <property type="entry name" value="Acetyltransf_1"/>
    <property type="match status" value="1"/>
</dbReference>
<dbReference type="PANTHER" id="PTHR43617">
    <property type="entry name" value="L-AMINO ACID N-ACETYLTRANSFERASE"/>
    <property type="match status" value="1"/>
</dbReference>
<evidence type="ECO:0000313" key="2">
    <source>
        <dbReference type="EMBL" id="ONG42282.1"/>
    </source>
</evidence>
<reference evidence="2 3" key="1">
    <citation type="submission" date="2016-10" db="EMBL/GenBank/DDBJ databases">
        <title>Draft Genome sequence of Alkanindiges sp. strain H1.</title>
        <authorList>
            <person name="Subhash Y."/>
            <person name="Lee S."/>
        </authorList>
    </citation>
    <scope>NUCLEOTIDE SEQUENCE [LARGE SCALE GENOMIC DNA]</scope>
    <source>
        <strain evidence="2 3">H1</strain>
    </source>
</reference>
<gene>
    <name evidence="2" type="ORF">BKE30_00280</name>
</gene>
<dbReference type="Gene3D" id="3.40.630.30">
    <property type="match status" value="1"/>
</dbReference>
<dbReference type="InterPro" id="IPR016181">
    <property type="entry name" value="Acyl_CoA_acyltransferase"/>
</dbReference>
<organism evidence="2 3">
    <name type="scientific">Alkanindiges hydrocarboniclasticus</name>
    <dbReference type="NCBI Taxonomy" id="1907941"/>
    <lineage>
        <taxon>Bacteria</taxon>
        <taxon>Pseudomonadati</taxon>
        <taxon>Pseudomonadota</taxon>
        <taxon>Gammaproteobacteria</taxon>
        <taxon>Moraxellales</taxon>
        <taxon>Moraxellaceae</taxon>
        <taxon>Alkanindiges</taxon>
    </lineage>
</organism>
<evidence type="ECO:0000313" key="3">
    <source>
        <dbReference type="Proteomes" id="UP000192132"/>
    </source>
</evidence>
<proteinExistence type="predicted"/>
<dbReference type="GO" id="GO:0016747">
    <property type="term" value="F:acyltransferase activity, transferring groups other than amino-acyl groups"/>
    <property type="evidence" value="ECO:0007669"/>
    <property type="project" value="InterPro"/>
</dbReference>
<accession>A0A1S8CYL3</accession>
<keyword evidence="3" id="KW-1185">Reference proteome</keyword>
<dbReference type="RefSeq" id="WP_076876669.1">
    <property type="nucleotide sequence ID" value="NZ_MLCN01000001.1"/>
</dbReference>
<dbReference type="InterPro" id="IPR050276">
    <property type="entry name" value="MshD_Acetyltransferase"/>
</dbReference>
<dbReference type="STRING" id="1907941.BKE30_00280"/>
<dbReference type="PROSITE" id="PS51186">
    <property type="entry name" value="GNAT"/>
    <property type="match status" value="1"/>
</dbReference>
<dbReference type="CDD" id="cd04301">
    <property type="entry name" value="NAT_SF"/>
    <property type="match status" value="1"/>
</dbReference>